<name>A0A1W2DBL8_9SPHI</name>
<sequence>MNLAGTALHKYFNVLGNGRAADFKMPCNRIEVERLIAQQINDLAPCRICMIKNQAVFRLLISSKTLVYEPEKI</sequence>
<evidence type="ECO:0000313" key="2">
    <source>
        <dbReference type="Proteomes" id="UP000192756"/>
    </source>
</evidence>
<dbReference type="EMBL" id="FWXT01000003">
    <property type="protein sequence ID" value="SMC94919.1"/>
    <property type="molecule type" value="Genomic_DNA"/>
</dbReference>
<proteinExistence type="predicted"/>
<keyword evidence="2" id="KW-1185">Reference proteome</keyword>
<gene>
    <name evidence="1" type="ORF">SAMN04488524_3572</name>
</gene>
<dbReference type="Proteomes" id="UP000192756">
    <property type="component" value="Unassembled WGS sequence"/>
</dbReference>
<accession>A0A1W2DBL8</accession>
<organism evidence="1 2">
    <name type="scientific">Pedobacter africanus</name>
    <dbReference type="NCBI Taxonomy" id="151894"/>
    <lineage>
        <taxon>Bacteria</taxon>
        <taxon>Pseudomonadati</taxon>
        <taxon>Bacteroidota</taxon>
        <taxon>Sphingobacteriia</taxon>
        <taxon>Sphingobacteriales</taxon>
        <taxon>Sphingobacteriaceae</taxon>
        <taxon>Pedobacter</taxon>
    </lineage>
</organism>
<evidence type="ECO:0000313" key="1">
    <source>
        <dbReference type="EMBL" id="SMC94919.1"/>
    </source>
</evidence>
<dbReference type="STRING" id="151894.SAMN04488524_3572"/>
<protein>
    <submittedName>
        <fullName evidence="1">Uncharacterized protein</fullName>
    </submittedName>
</protein>
<reference evidence="2" key="1">
    <citation type="submission" date="2017-04" db="EMBL/GenBank/DDBJ databases">
        <authorList>
            <person name="Varghese N."/>
            <person name="Submissions S."/>
        </authorList>
    </citation>
    <scope>NUCLEOTIDE SEQUENCE [LARGE SCALE GENOMIC DNA]</scope>
    <source>
        <strain evidence="2">DSM 12126</strain>
    </source>
</reference>
<dbReference type="AlphaFoldDB" id="A0A1W2DBL8"/>